<gene>
    <name evidence="1" type="ORF">NKI81_26535</name>
</gene>
<proteinExistence type="predicted"/>
<evidence type="ECO:0000313" key="2">
    <source>
        <dbReference type="Proteomes" id="UP001480082"/>
    </source>
</evidence>
<sequence>MPIHKIVATKRGKAAIAAVLIAVASSWGAYAPSPPSAAPVAIHHVAVSPSVTIRAAIDKGYVPPAVKLAVEYLIMPWEGLRTTAYLDRLPKHPVWTVCYGETLNVKKGMKFTPVECEAKLIQRIIFDYYLPLVDRVPGYSDAPISLQASMISGAYNYGVQRQIDSTTADRVGQHRYHDACLAQTAFNKAGGVRLDGLVNRRENGDAHRMGEAELCVSGLS</sequence>
<protein>
    <submittedName>
        <fullName evidence="1">Lysozyme</fullName>
    </submittedName>
</protein>
<dbReference type="EMBL" id="JAMYRI010000021">
    <property type="protein sequence ID" value="MER9287459.1"/>
    <property type="molecule type" value="Genomic_DNA"/>
</dbReference>
<comment type="caution">
    <text evidence="1">The sequence shown here is derived from an EMBL/GenBank/DDBJ whole genome shotgun (WGS) entry which is preliminary data.</text>
</comment>
<accession>A0ACC6T668</accession>
<reference evidence="1 2" key="1">
    <citation type="journal article" date="2024" name="Proc. Natl. Acad. Sci. U.S.A.">
        <title>The evolutionary genomics of adaptation to stress in wild rhizobium bacteria.</title>
        <authorList>
            <person name="Kehlet-Delgado H."/>
            <person name="Montoya A.P."/>
            <person name="Jensen K.T."/>
            <person name="Wendlandt C.E."/>
            <person name="Dexheimer C."/>
            <person name="Roberts M."/>
            <person name="Torres Martinez L."/>
            <person name="Friesen M.L."/>
            <person name="Griffitts J.S."/>
            <person name="Porter S.S."/>
        </authorList>
    </citation>
    <scope>NUCLEOTIDE SEQUENCE [LARGE SCALE GENOMIC DNA]</scope>
    <source>
        <strain evidence="1 2">M0468</strain>
    </source>
</reference>
<keyword evidence="2" id="KW-1185">Reference proteome</keyword>
<dbReference type="Proteomes" id="UP001480082">
    <property type="component" value="Unassembled WGS sequence"/>
</dbReference>
<evidence type="ECO:0000313" key="1">
    <source>
        <dbReference type="EMBL" id="MER9287459.1"/>
    </source>
</evidence>
<name>A0ACC6T668_9HYPH</name>
<organism evidence="1 2">
    <name type="scientific">Mesorhizobium australicum</name>
    <dbReference type="NCBI Taxonomy" id="536018"/>
    <lineage>
        <taxon>Bacteria</taxon>
        <taxon>Pseudomonadati</taxon>
        <taxon>Pseudomonadota</taxon>
        <taxon>Alphaproteobacteria</taxon>
        <taxon>Hyphomicrobiales</taxon>
        <taxon>Phyllobacteriaceae</taxon>
        <taxon>Mesorhizobium</taxon>
    </lineage>
</organism>